<evidence type="ECO:0000256" key="1">
    <source>
        <dbReference type="SAM" id="Phobius"/>
    </source>
</evidence>
<sequence>MALIPASILLLVLADRFSPVDWGRLSDVGQALGIASALLSGGALIALVISLRLQSQQTKVMQFQSMRAMRQELLNSAMGNERHLAIWGFAPWTSPEEIEMRAYFASVFSYYQTSFGLGAFPEQELRIVLRRAFESEDVRNAWGDIREAYAVTGWRAGFRRFAAIADECRDQALAALAENDEDDAAPQPAGEGPR</sequence>
<comment type="caution">
    <text evidence="2">The sequence shown here is derived from an EMBL/GenBank/DDBJ whole genome shotgun (WGS) entry which is preliminary data.</text>
</comment>
<dbReference type="EMBL" id="BAAAHP010000115">
    <property type="protein sequence ID" value="GAA0944138.1"/>
    <property type="molecule type" value="Genomic_DNA"/>
</dbReference>
<keyword evidence="1" id="KW-1133">Transmembrane helix</keyword>
<dbReference type="Pfam" id="PF19560">
    <property type="entry name" value="DUF6082"/>
    <property type="match status" value="1"/>
</dbReference>
<evidence type="ECO:0000313" key="3">
    <source>
        <dbReference type="Proteomes" id="UP001499967"/>
    </source>
</evidence>
<dbReference type="Proteomes" id="UP001499967">
    <property type="component" value="Unassembled WGS sequence"/>
</dbReference>
<name>A0ABN1QKU3_9PSEU</name>
<organism evidence="2 3">
    <name type="scientific">Pseudonocardia zijingensis</name>
    <dbReference type="NCBI Taxonomy" id="153376"/>
    <lineage>
        <taxon>Bacteria</taxon>
        <taxon>Bacillati</taxon>
        <taxon>Actinomycetota</taxon>
        <taxon>Actinomycetes</taxon>
        <taxon>Pseudonocardiales</taxon>
        <taxon>Pseudonocardiaceae</taxon>
        <taxon>Pseudonocardia</taxon>
    </lineage>
</organism>
<proteinExistence type="predicted"/>
<reference evidence="2 3" key="1">
    <citation type="journal article" date="2019" name="Int. J. Syst. Evol. Microbiol.">
        <title>The Global Catalogue of Microorganisms (GCM) 10K type strain sequencing project: providing services to taxonomists for standard genome sequencing and annotation.</title>
        <authorList>
            <consortium name="The Broad Institute Genomics Platform"/>
            <consortium name="The Broad Institute Genome Sequencing Center for Infectious Disease"/>
            <person name="Wu L."/>
            <person name="Ma J."/>
        </authorList>
    </citation>
    <scope>NUCLEOTIDE SEQUENCE [LARGE SCALE GENOMIC DNA]</scope>
    <source>
        <strain evidence="2 3">JCM 11117</strain>
    </source>
</reference>
<gene>
    <name evidence="2" type="ORF">GCM10009559_41440</name>
</gene>
<dbReference type="RefSeq" id="WP_343943136.1">
    <property type="nucleotide sequence ID" value="NZ_BAAAHP010000115.1"/>
</dbReference>
<keyword evidence="1" id="KW-0472">Membrane</keyword>
<keyword evidence="3" id="KW-1185">Reference proteome</keyword>
<evidence type="ECO:0000313" key="2">
    <source>
        <dbReference type="EMBL" id="GAA0944138.1"/>
    </source>
</evidence>
<dbReference type="InterPro" id="IPR045728">
    <property type="entry name" value="DUF6082"/>
</dbReference>
<evidence type="ECO:0008006" key="4">
    <source>
        <dbReference type="Google" id="ProtNLM"/>
    </source>
</evidence>
<protein>
    <recommendedName>
        <fullName evidence="4">DUF4760 domain-containing protein</fullName>
    </recommendedName>
</protein>
<accession>A0ABN1QKU3</accession>
<feature type="transmembrane region" description="Helical" evidence="1">
    <location>
        <begin position="30"/>
        <end position="51"/>
    </location>
</feature>
<keyword evidence="1" id="KW-0812">Transmembrane</keyword>